<name>A0A840J1Y8_9PSEU</name>
<dbReference type="AlphaFoldDB" id="A0A840J1Y8"/>
<keyword evidence="5 6" id="KW-0472">Membrane</keyword>
<dbReference type="Gene3D" id="1.20.1250.20">
    <property type="entry name" value="MFS general substrate transporter like domains"/>
    <property type="match status" value="1"/>
</dbReference>
<feature type="transmembrane region" description="Helical" evidence="6">
    <location>
        <begin position="201"/>
        <end position="224"/>
    </location>
</feature>
<reference evidence="8 9" key="1">
    <citation type="submission" date="2020-08" db="EMBL/GenBank/DDBJ databases">
        <title>Sequencing the genomes of 1000 actinobacteria strains.</title>
        <authorList>
            <person name="Klenk H.-P."/>
        </authorList>
    </citation>
    <scope>NUCLEOTIDE SEQUENCE [LARGE SCALE GENOMIC DNA]</scope>
    <source>
        <strain evidence="8 9">DSM 45859</strain>
    </source>
</reference>
<feature type="transmembrane region" description="Helical" evidence="6">
    <location>
        <begin position="17"/>
        <end position="37"/>
    </location>
</feature>
<feature type="transmembrane region" description="Helical" evidence="6">
    <location>
        <begin position="110"/>
        <end position="128"/>
    </location>
</feature>
<feature type="transmembrane region" description="Helical" evidence="6">
    <location>
        <begin position="425"/>
        <end position="444"/>
    </location>
</feature>
<dbReference type="GO" id="GO:0022857">
    <property type="term" value="F:transmembrane transporter activity"/>
    <property type="evidence" value="ECO:0007669"/>
    <property type="project" value="InterPro"/>
</dbReference>
<dbReference type="Pfam" id="PF07690">
    <property type="entry name" value="MFS_1"/>
    <property type="match status" value="1"/>
</dbReference>
<evidence type="ECO:0000259" key="7">
    <source>
        <dbReference type="PROSITE" id="PS50850"/>
    </source>
</evidence>
<feature type="transmembrane region" description="Helical" evidence="6">
    <location>
        <begin position="295"/>
        <end position="322"/>
    </location>
</feature>
<protein>
    <submittedName>
        <fullName evidence="8">MFS family permease</fullName>
    </submittedName>
</protein>
<dbReference type="Gene3D" id="1.20.1720.10">
    <property type="entry name" value="Multidrug resistance protein D"/>
    <property type="match status" value="1"/>
</dbReference>
<dbReference type="PANTHER" id="PTHR42718:SF9">
    <property type="entry name" value="MAJOR FACILITATOR SUPERFAMILY MULTIDRUG TRANSPORTER MFSC"/>
    <property type="match status" value="1"/>
</dbReference>
<feature type="transmembrane region" description="Helical" evidence="6">
    <location>
        <begin position="334"/>
        <end position="352"/>
    </location>
</feature>
<evidence type="ECO:0000256" key="1">
    <source>
        <dbReference type="ARBA" id="ARBA00004651"/>
    </source>
</evidence>
<feature type="transmembrane region" description="Helical" evidence="6">
    <location>
        <begin position="170"/>
        <end position="189"/>
    </location>
</feature>
<sequence length="454" mass="46121">MTDLGTPVRTAWSARGWAVYLGWVVITLDGSALNLALPTIAKQLQAQDGGISWVVDAYTLPLASLLLLGGSLGDRLGVERLFRVGAVGFAAASVACALSPAIGVLIVCRAAQGVFAALLVPMLLALVGKSFTDPRHRSSAVNLMTVFGGVGMAAGPFLGGLLTDTVGWRAVFWLTAPIAIAAASLVGPADQEYAAHQRFRFDTAGQITGTAGLVALAAGLIEAGNDTPGGLVWALLAAGVVLLGAFVVIEHRSITPMMPLKVFRSAGFTGAVIGGFAFQFGAYGLQFFLAVHLQAAWGVSALTGGLLLVSFAVGVVLASAIVNPYLLPRGTRPMILIGSAAAAFGTLALLGATGAERWWLLVAAEFMIGAGTGIYSTGLNKTASTSLGAQNAGLASGIYNTARQVGQSVGIAVLGAFAVAHDGRAGYLAAIALVACCAAAIAATELRVRRAAFA</sequence>
<dbReference type="InterPro" id="IPR036259">
    <property type="entry name" value="MFS_trans_sf"/>
</dbReference>
<evidence type="ECO:0000256" key="2">
    <source>
        <dbReference type="ARBA" id="ARBA00022448"/>
    </source>
</evidence>
<evidence type="ECO:0000256" key="3">
    <source>
        <dbReference type="ARBA" id="ARBA00022692"/>
    </source>
</evidence>
<proteinExistence type="predicted"/>
<dbReference type="GO" id="GO:0005886">
    <property type="term" value="C:plasma membrane"/>
    <property type="evidence" value="ECO:0007669"/>
    <property type="project" value="UniProtKB-SubCell"/>
</dbReference>
<feature type="transmembrane region" description="Helical" evidence="6">
    <location>
        <begin position="358"/>
        <end position="377"/>
    </location>
</feature>
<keyword evidence="9" id="KW-1185">Reference proteome</keyword>
<feature type="transmembrane region" description="Helical" evidence="6">
    <location>
        <begin position="230"/>
        <end position="249"/>
    </location>
</feature>
<evidence type="ECO:0000313" key="9">
    <source>
        <dbReference type="Proteomes" id="UP000581769"/>
    </source>
</evidence>
<keyword evidence="3 6" id="KW-0812">Transmembrane</keyword>
<dbReference type="Proteomes" id="UP000581769">
    <property type="component" value="Unassembled WGS sequence"/>
</dbReference>
<evidence type="ECO:0000256" key="4">
    <source>
        <dbReference type="ARBA" id="ARBA00022989"/>
    </source>
</evidence>
<feature type="transmembrane region" description="Helical" evidence="6">
    <location>
        <begin position="270"/>
        <end position="289"/>
    </location>
</feature>
<dbReference type="InterPro" id="IPR020846">
    <property type="entry name" value="MFS_dom"/>
</dbReference>
<comment type="caution">
    <text evidence="8">The sequence shown here is derived from an EMBL/GenBank/DDBJ whole genome shotgun (WGS) entry which is preliminary data.</text>
</comment>
<evidence type="ECO:0000256" key="5">
    <source>
        <dbReference type="ARBA" id="ARBA00023136"/>
    </source>
</evidence>
<dbReference type="InterPro" id="IPR011701">
    <property type="entry name" value="MFS"/>
</dbReference>
<comment type="subcellular location">
    <subcellularLocation>
        <location evidence="1">Cell membrane</location>
        <topology evidence="1">Multi-pass membrane protein</topology>
    </subcellularLocation>
</comment>
<dbReference type="PROSITE" id="PS50850">
    <property type="entry name" value="MFS"/>
    <property type="match status" value="1"/>
</dbReference>
<feature type="transmembrane region" description="Helical" evidence="6">
    <location>
        <begin position="140"/>
        <end position="158"/>
    </location>
</feature>
<evidence type="ECO:0000313" key="8">
    <source>
        <dbReference type="EMBL" id="MBB4688070.1"/>
    </source>
</evidence>
<dbReference type="EMBL" id="JACHMG010000001">
    <property type="protein sequence ID" value="MBB4688070.1"/>
    <property type="molecule type" value="Genomic_DNA"/>
</dbReference>
<keyword evidence="2" id="KW-0813">Transport</keyword>
<organism evidence="8 9">
    <name type="scientific">Amycolatopsis jiangsuensis</name>
    <dbReference type="NCBI Taxonomy" id="1181879"/>
    <lineage>
        <taxon>Bacteria</taxon>
        <taxon>Bacillati</taxon>
        <taxon>Actinomycetota</taxon>
        <taxon>Actinomycetes</taxon>
        <taxon>Pseudonocardiales</taxon>
        <taxon>Pseudonocardiaceae</taxon>
        <taxon>Amycolatopsis</taxon>
    </lineage>
</organism>
<keyword evidence="4 6" id="KW-1133">Transmembrane helix</keyword>
<dbReference type="RefSeq" id="WP_184782820.1">
    <property type="nucleotide sequence ID" value="NZ_JACHMG010000001.1"/>
</dbReference>
<dbReference type="CDD" id="cd17321">
    <property type="entry name" value="MFS_MMR_MDR_like"/>
    <property type="match status" value="1"/>
</dbReference>
<feature type="transmembrane region" description="Helical" evidence="6">
    <location>
        <begin position="398"/>
        <end position="419"/>
    </location>
</feature>
<dbReference type="SUPFAM" id="SSF103473">
    <property type="entry name" value="MFS general substrate transporter"/>
    <property type="match status" value="1"/>
</dbReference>
<feature type="transmembrane region" description="Helical" evidence="6">
    <location>
        <begin position="81"/>
        <end position="104"/>
    </location>
</feature>
<feature type="transmembrane region" description="Helical" evidence="6">
    <location>
        <begin position="49"/>
        <end position="69"/>
    </location>
</feature>
<feature type="domain" description="Major facilitator superfamily (MFS) profile" evidence="7">
    <location>
        <begin position="15"/>
        <end position="447"/>
    </location>
</feature>
<evidence type="ECO:0000256" key="6">
    <source>
        <dbReference type="SAM" id="Phobius"/>
    </source>
</evidence>
<accession>A0A840J1Y8</accession>
<gene>
    <name evidence="8" type="ORF">BJY18_005555</name>
</gene>
<dbReference type="PANTHER" id="PTHR42718">
    <property type="entry name" value="MAJOR FACILITATOR SUPERFAMILY MULTIDRUG TRANSPORTER MFSC"/>
    <property type="match status" value="1"/>
</dbReference>